<dbReference type="SUPFAM" id="SSF53474">
    <property type="entry name" value="alpha/beta-Hydrolases"/>
    <property type="match status" value="1"/>
</dbReference>
<name>H5XFE8_9PSEU</name>
<dbReference type="InterPro" id="IPR002018">
    <property type="entry name" value="CarbesteraseB"/>
</dbReference>
<dbReference type="EMBL" id="CM001440">
    <property type="protein sequence ID" value="EHR62571.1"/>
    <property type="molecule type" value="Genomic_DNA"/>
</dbReference>
<dbReference type="RefSeq" id="WP_005458440.1">
    <property type="nucleotide sequence ID" value="NZ_CM001440.1"/>
</dbReference>
<accession>H5XFE8</accession>
<dbReference type="PANTHER" id="PTHR11559">
    <property type="entry name" value="CARBOXYLESTERASE"/>
    <property type="match status" value="1"/>
</dbReference>
<evidence type="ECO:0000259" key="1">
    <source>
        <dbReference type="Pfam" id="PF00135"/>
    </source>
</evidence>
<organism evidence="2 3">
    <name type="scientific">Saccharomonospora cyanea NA-134</name>
    <dbReference type="NCBI Taxonomy" id="882082"/>
    <lineage>
        <taxon>Bacteria</taxon>
        <taxon>Bacillati</taxon>
        <taxon>Actinomycetota</taxon>
        <taxon>Actinomycetes</taxon>
        <taxon>Pseudonocardiales</taxon>
        <taxon>Pseudonocardiaceae</taxon>
        <taxon>Saccharomonospora</taxon>
    </lineage>
</organism>
<dbReference type="InterPro" id="IPR029058">
    <property type="entry name" value="AB_hydrolase_fold"/>
</dbReference>
<feature type="domain" description="Carboxylesterase type B" evidence="1">
    <location>
        <begin position="6"/>
        <end position="499"/>
    </location>
</feature>
<dbReference type="Pfam" id="PF00135">
    <property type="entry name" value="COesterase"/>
    <property type="match status" value="1"/>
</dbReference>
<dbReference type="Gene3D" id="3.40.50.1820">
    <property type="entry name" value="alpha/beta hydrolase"/>
    <property type="match status" value="1"/>
</dbReference>
<dbReference type="ESTHER" id="9pseu-h5xfe8">
    <property type="family name" value="Carb_B_Bacteria"/>
</dbReference>
<protein>
    <submittedName>
        <fullName evidence="2">Carboxylesterase type B</fullName>
    </submittedName>
</protein>
<reference evidence="2 3" key="1">
    <citation type="submission" date="2011-11" db="EMBL/GenBank/DDBJ databases">
        <title>The Noncontiguous Finished sequence of Saccharomonospora cyanea NA-134.</title>
        <authorList>
            <consortium name="US DOE Joint Genome Institute"/>
            <person name="Lucas S."/>
            <person name="Han J."/>
            <person name="Lapidus A."/>
            <person name="Cheng J.-F."/>
            <person name="Goodwin L."/>
            <person name="Pitluck S."/>
            <person name="Peters L."/>
            <person name="Ovchinnikova G."/>
            <person name="Lu M."/>
            <person name="Detter J.C."/>
            <person name="Han C."/>
            <person name="Tapia R."/>
            <person name="Land M."/>
            <person name="Hauser L."/>
            <person name="Kyrpides N."/>
            <person name="Ivanova N."/>
            <person name="Pagani I."/>
            <person name="Brambilla E.-M."/>
            <person name="Klenk H.-P."/>
            <person name="Woyke T."/>
        </authorList>
    </citation>
    <scope>NUCLEOTIDE SEQUENCE [LARGE SCALE GENOMIC DNA]</scope>
    <source>
        <strain evidence="2 3">NA-134</strain>
    </source>
</reference>
<dbReference type="eggNOG" id="COG2272">
    <property type="taxonomic scope" value="Bacteria"/>
</dbReference>
<sequence length="503" mass="53849">MTRHVTVRLSSGAVRGRRVDGHLFFQGIPYAAAPVGELRWRTPAPAEPWSGVRDATVPGNPAPQLAQPFEAVTSLDEDCLTLDVTAPEETSEGAGKPVLVWLHGGGGTNGTATAYDARRLAVTGDLVVVKPNFRLGVLACFGYPGLADSGTFGLRDQQAVLRWVRREIARFGGDPDNVTLAGESYGALQVAAHLTAPASAGLFHRAVLQSVFSVLGSTPAHLLIPGVPALPPRWSPVAESQRFGAAVAAEHGWVKPGSDPESALAQLRRVPVKDLLQTSGAFIRPAFGGAVLPLSPEVAIPAGRFHRVPVLLGTTRDEARFFVGLFADAVGNPVTAEDYPRLLAEAFGDAADDVATRYPLDDFATPSLAWAQICTDRAWARPTWELGRAFATHTDTWLYEFADRDAPAPLPLAGLPSGAQHACELRYQFDVAGTPPLSAAQRRLADRMNRYWAAFAADGDPGRDDLPAWPGFGTGHVQSLAPDRVGGTDYVAEHRLDFWERMP</sequence>
<dbReference type="Proteomes" id="UP000002791">
    <property type="component" value="Chromosome"/>
</dbReference>
<evidence type="ECO:0000313" key="3">
    <source>
        <dbReference type="Proteomes" id="UP000002791"/>
    </source>
</evidence>
<dbReference type="HOGENOM" id="CLU_006586_16_3_11"/>
<evidence type="ECO:0000313" key="2">
    <source>
        <dbReference type="EMBL" id="EHR62571.1"/>
    </source>
</evidence>
<dbReference type="OrthoDB" id="4308422at2"/>
<proteinExistence type="predicted"/>
<gene>
    <name evidence="2" type="ORF">SaccyDRAFT_3744</name>
</gene>
<keyword evidence="3" id="KW-1185">Reference proteome</keyword>
<dbReference type="STRING" id="882082.SaccyDRAFT_3744"/>
<dbReference type="InterPro" id="IPR050309">
    <property type="entry name" value="Type-B_Carboxylest/Lipase"/>
</dbReference>
<dbReference type="AlphaFoldDB" id="H5XFE8"/>